<dbReference type="OrthoDB" id="9795011at2"/>
<keyword evidence="7" id="KW-1185">Reference proteome</keyword>
<protein>
    <submittedName>
        <fullName evidence="6">TetR family transcriptional regulator</fullName>
    </submittedName>
</protein>
<evidence type="ECO:0000256" key="2">
    <source>
        <dbReference type="ARBA" id="ARBA00023125"/>
    </source>
</evidence>
<dbReference type="PANTHER" id="PTHR30055">
    <property type="entry name" value="HTH-TYPE TRANSCRIPTIONAL REGULATOR RUTR"/>
    <property type="match status" value="1"/>
</dbReference>
<sequence length="188" mass="20671">MTSAKPLRADARRNYDRLLAEAATAFARDGVDASLEEIARAAGVGIGTLYRHFATRSALLEALLRDRFDRVAELGRELIEHDRPGEALFRWLRELAAVSTTFRGLIEAVAVALRDETSELYESCHTMRGTGARLAERARAAGELREDVATEDMLLLVNAVAWASQHDPAGDARVPELLELVFSGLRPS</sequence>
<dbReference type="GO" id="GO:0000976">
    <property type="term" value="F:transcription cis-regulatory region binding"/>
    <property type="evidence" value="ECO:0007669"/>
    <property type="project" value="TreeGrafter"/>
</dbReference>
<dbReference type="Proteomes" id="UP000250434">
    <property type="component" value="Chromosome"/>
</dbReference>
<dbReference type="PROSITE" id="PS50977">
    <property type="entry name" value="HTH_TETR_2"/>
    <property type="match status" value="1"/>
</dbReference>
<evidence type="ECO:0000256" key="4">
    <source>
        <dbReference type="PROSITE-ProRule" id="PRU00335"/>
    </source>
</evidence>
<proteinExistence type="predicted"/>
<feature type="domain" description="HTH tetR-type" evidence="5">
    <location>
        <begin position="12"/>
        <end position="71"/>
    </location>
</feature>
<evidence type="ECO:0000313" key="6">
    <source>
        <dbReference type="EMBL" id="AXB44504.1"/>
    </source>
</evidence>
<dbReference type="EMBL" id="CP015163">
    <property type="protein sequence ID" value="AXB44504.1"/>
    <property type="molecule type" value="Genomic_DNA"/>
</dbReference>
<dbReference type="SUPFAM" id="SSF46689">
    <property type="entry name" value="Homeodomain-like"/>
    <property type="match status" value="1"/>
</dbReference>
<evidence type="ECO:0000256" key="3">
    <source>
        <dbReference type="ARBA" id="ARBA00023163"/>
    </source>
</evidence>
<evidence type="ECO:0000259" key="5">
    <source>
        <dbReference type="PROSITE" id="PS50977"/>
    </source>
</evidence>
<gene>
    <name evidence="6" type="ORF">A4R43_19965</name>
</gene>
<dbReference type="PRINTS" id="PR00455">
    <property type="entry name" value="HTHTETR"/>
</dbReference>
<accession>A0A344L8Y0</accession>
<dbReference type="Pfam" id="PF21597">
    <property type="entry name" value="TetR_C_43"/>
    <property type="match status" value="1"/>
</dbReference>
<evidence type="ECO:0000313" key="7">
    <source>
        <dbReference type="Proteomes" id="UP000250434"/>
    </source>
</evidence>
<dbReference type="InterPro" id="IPR001647">
    <property type="entry name" value="HTH_TetR"/>
</dbReference>
<dbReference type="RefSeq" id="WP_113693753.1">
    <property type="nucleotide sequence ID" value="NZ_CP015163.1"/>
</dbReference>
<evidence type="ECO:0000256" key="1">
    <source>
        <dbReference type="ARBA" id="ARBA00023015"/>
    </source>
</evidence>
<feature type="DNA-binding region" description="H-T-H motif" evidence="4">
    <location>
        <begin position="34"/>
        <end position="53"/>
    </location>
</feature>
<dbReference type="Pfam" id="PF00440">
    <property type="entry name" value="TetR_N"/>
    <property type="match status" value="1"/>
</dbReference>
<dbReference type="KEGG" id="aab:A4R43_19965"/>
<dbReference type="Gene3D" id="1.10.357.10">
    <property type="entry name" value="Tetracycline Repressor, domain 2"/>
    <property type="match status" value="1"/>
</dbReference>
<name>A0A344L8Y0_9PSEU</name>
<reference evidence="6 7" key="1">
    <citation type="submission" date="2016-04" db="EMBL/GenBank/DDBJ databases">
        <title>Complete genome sequence and analysis of deep-sea sediment isolate, Amycolatopsis sp. WP1.</title>
        <authorList>
            <person name="Wang H."/>
            <person name="Chen S."/>
            <person name="Wu Q."/>
        </authorList>
    </citation>
    <scope>NUCLEOTIDE SEQUENCE [LARGE SCALE GENOMIC DNA]</scope>
    <source>
        <strain evidence="6 7">WP1</strain>
    </source>
</reference>
<dbReference type="AlphaFoldDB" id="A0A344L8Y0"/>
<dbReference type="InterPro" id="IPR036271">
    <property type="entry name" value="Tet_transcr_reg_TetR-rel_C_sf"/>
</dbReference>
<keyword evidence="3" id="KW-0804">Transcription</keyword>
<keyword evidence="2 4" id="KW-0238">DNA-binding</keyword>
<organism evidence="6 7">
    <name type="scientific">Amycolatopsis albispora</name>
    <dbReference type="NCBI Taxonomy" id="1804986"/>
    <lineage>
        <taxon>Bacteria</taxon>
        <taxon>Bacillati</taxon>
        <taxon>Actinomycetota</taxon>
        <taxon>Actinomycetes</taxon>
        <taxon>Pseudonocardiales</taxon>
        <taxon>Pseudonocardiaceae</taxon>
        <taxon>Amycolatopsis</taxon>
    </lineage>
</organism>
<dbReference type="SUPFAM" id="SSF48498">
    <property type="entry name" value="Tetracyclin repressor-like, C-terminal domain"/>
    <property type="match status" value="1"/>
</dbReference>
<keyword evidence="1" id="KW-0805">Transcription regulation</keyword>
<dbReference type="InterPro" id="IPR009057">
    <property type="entry name" value="Homeodomain-like_sf"/>
</dbReference>
<dbReference type="PANTHER" id="PTHR30055:SF234">
    <property type="entry name" value="HTH-TYPE TRANSCRIPTIONAL REGULATOR BETI"/>
    <property type="match status" value="1"/>
</dbReference>
<dbReference type="InterPro" id="IPR050109">
    <property type="entry name" value="HTH-type_TetR-like_transc_reg"/>
</dbReference>
<dbReference type="InterPro" id="IPR049445">
    <property type="entry name" value="TetR_SbtR-like_C"/>
</dbReference>
<dbReference type="GO" id="GO:0003700">
    <property type="term" value="F:DNA-binding transcription factor activity"/>
    <property type="evidence" value="ECO:0007669"/>
    <property type="project" value="TreeGrafter"/>
</dbReference>